<keyword evidence="2" id="KW-0520">NAD</keyword>
<dbReference type="Pfam" id="PF14833">
    <property type="entry name" value="NAD_binding_11"/>
    <property type="match status" value="1"/>
</dbReference>
<evidence type="ECO:0000259" key="5">
    <source>
        <dbReference type="Pfam" id="PF14833"/>
    </source>
</evidence>
<dbReference type="AlphaFoldDB" id="A0A6L2R4M5"/>
<feature type="domain" description="3-hydroxyisobutyrate dehydrogenase-like NAD-binding" evidence="5">
    <location>
        <begin position="166"/>
        <end position="285"/>
    </location>
</feature>
<organism evidence="6 7">
    <name type="scientific">Candidatus Desulfovibrio kirbyi</name>
    <dbReference type="NCBI Taxonomy" id="2696086"/>
    <lineage>
        <taxon>Bacteria</taxon>
        <taxon>Pseudomonadati</taxon>
        <taxon>Thermodesulfobacteriota</taxon>
        <taxon>Desulfovibrionia</taxon>
        <taxon>Desulfovibrionales</taxon>
        <taxon>Desulfovibrionaceae</taxon>
        <taxon>Desulfovibrio</taxon>
    </lineage>
</organism>
<dbReference type="InterPro" id="IPR008927">
    <property type="entry name" value="6-PGluconate_DH-like_C_sf"/>
</dbReference>
<dbReference type="PIRSF" id="PIRSF000103">
    <property type="entry name" value="HIBADH"/>
    <property type="match status" value="1"/>
</dbReference>
<dbReference type="Pfam" id="PF03446">
    <property type="entry name" value="NAD_binding_2"/>
    <property type="match status" value="1"/>
</dbReference>
<evidence type="ECO:0000313" key="7">
    <source>
        <dbReference type="Proteomes" id="UP000505077"/>
    </source>
</evidence>
<dbReference type="InterPro" id="IPR006115">
    <property type="entry name" value="6PGDH_NADP-bd"/>
</dbReference>
<evidence type="ECO:0000256" key="2">
    <source>
        <dbReference type="ARBA" id="ARBA00023027"/>
    </source>
</evidence>
<dbReference type="PANTHER" id="PTHR43060">
    <property type="entry name" value="3-HYDROXYISOBUTYRATE DEHYDROGENASE-LIKE 1, MITOCHONDRIAL-RELATED"/>
    <property type="match status" value="1"/>
</dbReference>
<dbReference type="InterPro" id="IPR013328">
    <property type="entry name" value="6PGD_dom2"/>
</dbReference>
<keyword evidence="1" id="KW-0560">Oxidoreductase</keyword>
<dbReference type="InterPro" id="IPR029154">
    <property type="entry name" value="HIBADH-like_NADP-bd"/>
</dbReference>
<evidence type="ECO:0000259" key="4">
    <source>
        <dbReference type="Pfam" id="PF03446"/>
    </source>
</evidence>
<name>A0A6L2R4M5_9BACT</name>
<sequence length="298" mass="31556">MSTTLGWIGTGVMGVSMAGHLLSAGYPLTVYSRTKSKAQPLLDRGARWASSPRNVAVASDIVFSIVGFPHDVEKITLGENGVLYGLTKGGILCDMTTSSPRLAERIAEAAAAQGCFALDAPVTGGDMGAREARLSIFAGGDHAAFERAKPCFEKMGQKLMHCGAAGSGQYAKLANQAAVAGVMFSVCESLLFAQEAGLDVAQWLELVTGGAAGSAAMNTLGRRLLKCDYDPGFFVEHFVKDLGLCLEECRAMGLVLPGIALAEQFYRMMQVRGDGRKGTQALIHCLAAFSGKQWREHN</sequence>
<proteinExistence type="predicted"/>
<protein>
    <submittedName>
        <fullName evidence="6">Hydroxy monocarboxylic acid anion dehydrogenase family protein</fullName>
    </submittedName>
</protein>
<evidence type="ECO:0000313" key="6">
    <source>
        <dbReference type="EMBL" id="GFH62516.1"/>
    </source>
</evidence>
<dbReference type="EMBL" id="BLLL01000002">
    <property type="protein sequence ID" value="GFH62516.1"/>
    <property type="molecule type" value="Genomic_DNA"/>
</dbReference>
<accession>A0A6L2R4M5</accession>
<dbReference type="SUPFAM" id="SSF51735">
    <property type="entry name" value="NAD(P)-binding Rossmann-fold domains"/>
    <property type="match status" value="1"/>
</dbReference>
<dbReference type="Gene3D" id="3.40.50.720">
    <property type="entry name" value="NAD(P)-binding Rossmann-like Domain"/>
    <property type="match status" value="1"/>
</dbReference>
<dbReference type="GO" id="GO:0016491">
    <property type="term" value="F:oxidoreductase activity"/>
    <property type="evidence" value="ECO:0007669"/>
    <property type="project" value="UniProtKB-KW"/>
</dbReference>
<evidence type="ECO:0000256" key="1">
    <source>
        <dbReference type="ARBA" id="ARBA00023002"/>
    </source>
</evidence>
<dbReference type="InterPro" id="IPR036291">
    <property type="entry name" value="NAD(P)-bd_dom_sf"/>
</dbReference>
<dbReference type="InterPro" id="IPR015815">
    <property type="entry name" value="HIBADH-related"/>
</dbReference>
<dbReference type="Proteomes" id="UP000505077">
    <property type="component" value="Unassembled WGS sequence"/>
</dbReference>
<dbReference type="PANTHER" id="PTHR43060:SF15">
    <property type="entry name" value="3-HYDROXYISOBUTYRATE DEHYDROGENASE-LIKE 1, MITOCHONDRIAL-RELATED"/>
    <property type="match status" value="1"/>
</dbReference>
<dbReference type="GO" id="GO:0050661">
    <property type="term" value="F:NADP binding"/>
    <property type="evidence" value="ECO:0007669"/>
    <property type="project" value="InterPro"/>
</dbReference>
<comment type="caution">
    <text evidence="6">The sequence shown here is derived from an EMBL/GenBank/DDBJ whole genome shotgun (WGS) entry which is preliminary data.</text>
</comment>
<feature type="domain" description="6-phosphogluconate dehydrogenase NADP-binding" evidence="4">
    <location>
        <begin position="5"/>
        <end position="163"/>
    </location>
</feature>
<evidence type="ECO:0000256" key="3">
    <source>
        <dbReference type="PIRSR" id="PIRSR000103-1"/>
    </source>
</evidence>
<dbReference type="SUPFAM" id="SSF48179">
    <property type="entry name" value="6-phosphogluconate dehydrogenase C-terminal domain-like"/>
    <property type="match status" value="1"/>
</dbReference>
<feature type="active site" evidence="3">
    <location>
        <position position="172"/>
    </location>
</feature>
<dbReference type="GO" id="GO:0051287">
    <property type="term" value="F:NAD binding"/>
    <property type="evidence" value="ECO:0007669"/>
    <property type="project" value="InterPro"/>
</dbReference>
<dbReference type="Gene3D" id="1.10.1040.10">
    <property type="entry name" value="N-(1-d-carboxylethyl)-l-norvaline Dehydrogenase, domain 2"/>
    <property type="match status" value="1"/>
</dbReference>
<gene>
    <name evidence="6" type="ORF">ZNDK_0287</name>
</gene>
<reference evidence="6 7" key="1">
    <citation type="journal article" date="2020" name="ISME J.">
        <title>Parallel Reductive Genome Evolution in Desulfovibrio Ectosymbionts Independently Acquired by Trichonympha Protists in the Termite Gut.</title>
        <authorList>
            <person name="Takeuchi M."/>
            <person name="Kuwahara H."/>
            <person name="Murakami T."/>
            <person name="Takahashi K."/>
            <person name="Kajitani R."/>
            <person name="Toyoda A."/>
            <person name="Itoh T."/>
            <person name="Ohkuma M."/>
            <person name="Hongoh Y."/>
        </authorList>
    </citation>
    <scope>NUCLEOTIDE SEQUENCE [LARGE SCALE GENOMIC DNA]</scope>
    <source>
        <strain evidence="6">ZnDsv-02</strain>
    </source>
</reference>